<dbReference type="SUPFAM" id="SSF53927">
    <property type="entry name" value="Cytidine deaminase-like"/>
    <property type="match status" value="1"/>
</dbReference>
<name>A0A382GUP9_9ZZZZ</name>
<organism evidence="1">
    <name type="scientific">marine metagenome</name>
    <dbReference type="NCBI Taxonomy" id="408172"/>
    <lineage>
        <taxon>unclassified sequences</taxon>
        <taxon>metagenomes</taxon>
        <taxon>ecological metagenomes</taxon>
    </lineage>
</organism>
<dbReference type="InterPro" id="IPR002695">
    <property type="entry name" value="PurH-like"/>
</dbReference>
<dbReference type="InterPro" id="IPR016193">
    <property type="entry name" value="Cytidine_deaminase-like"/>
</dbReference>
<dbReference type="GO" id="GO:0005829">
    <property type="term" value="C:cytosol"/>
    <property type="evidence" value="ECO:0007669"/>
    <property type="project" value="TreeGrafter"/>
</dbReference>
<dbReference type="SMART" id="SM00798">
    <property type="entry name" value="AICARFT_IMPCHas"/>
    <property type="match status" value="1"/>
</dbReference>
<dbReference type="GO" id="GO:0003937">
    <property type="term" value="F:IMP cyclohydrolase activity"/>
    <property type="evidence" value="ECO:0007669"/>
    <property type="project" value="InterPro"/>
</dbReference>
<dbReference type="Gene3D" id="3.40.140.20">
    <property type="match status" value="2"/>
</dbReference>
<protein>
    <recommendedName>
        <fullName evidence="2">Phosphoribosylaminoimidazolecarboxamide formyltransferase</fullName>
    </recommendedName>
</protein>
<dbReference type="EMBL" id="UINC01057102">
    <property type="protein sequence ID" value="SVB77901.1"/>
    <property type="molecule type" value="Genomic_DNA"/>
</dbReference>
<gene>
    <name evidence="1" type="ORF">METZ01_LOCUS230755</name>
</gene>
<feature type="non-terminal residue" evidence="1">
    <location>
        <position position="222"/>
    </location>
</feature>
<dbReference type="Pfam" id="PF01808">
    <property type="entry name" value="AICARFT_IMPCHas"/>
    <property type="match status" value="1"/>
</dbReference>
<evidence type="ECO:0000313" key="1">
    <source>
        <dbReference type="EMBL" id="SVB77901.1"/>
    </source>
</evidence>
<dbReference type="GO" id="GO:0006189">
    <property type="term" value="P:'de novo' IMP biosynthetic process"/>
    <property type="evidence" value="ECO:0007669"/>
    <property type="project" value="TreeGrafter"/>
</dbReference>
<evidence type="ECO:0008006" key="2">
    <source>
        <dbReference type="Google" id="ProtNLM"/>
    </source>
</evidence>
<reference evidence="1" key="1">
    <citation type="submission" date="2018-05" db="EMBL/GenBank/DDBJ databases">
        <authorList>
            <person name="Lanie J.A."/>
            <person name="Ng W.-L."/>
            <person name="Kazmierczak K.M."/>
            <person name="Andrzejewski T.M."/>
            <person name="Davidsen T.M."/>
            <person name="Wayne K.J."/>
            <person name="Tettelin H."/>
            <person name="Glass J.I."/>
            <person name="Rusch D."/>
            <person name="Podicherti R."/>
            <person name="Tsui H.-C.T."/>
            <person name="Winkler M.E."/>
        </authorList>
    </citation>
    <scope>NUCLEOTIDE SEQUENCE</scope>
</reference>
<dbReference type="InterPro" id="IPR024051">
    <property type="entry name" value="AICAR_Tfase_dup_dom_sf"/>
</dbReference>
<dbReference type="FunFam" id="3.40.140.20:FF:000003">
    <property type="entry name" value="Bifunctional purine biosynthesis protein"/>
    <property type="match status" value="1"/>
</dbReference>
<dbReference type="PANTHER" id="PTHR11692">
    <property type="entry name" value="BIFUNCTIONAL PURINE BIOSYNTHESIS PROTEIN PURH"/>
    <property type="match status" value="1"/>
</dbReference>
<dbReference type="GO" id="GO:0004643">
    <property type="term" value="F:phosphoribosylaminoimidazolecarboxamide formyltransferase activity"/>
    <property type="evidence" value="ECO:0007669"/>
    <property type="project" value="InterPro"/>
</dbReference>
<accession>A0A382GUP9</accession>
<proteinExistence type="predicted"/>
<dbReference type="AlphaFoldDB" id="A0A382GUP9"/>
<sequence length="222" mass="24622">MSNELSMRYGCNPHQSPARCVSSKDLPIEALNDAPSYINLMDALNSWQLVRELKQVMNLPAAASFKHVSPAGAAVGVPLSDELRQSLFVRQDDLSPLACAYARARGADRMASFGDWIALSDPVDVSTAELIRVEMSDGVIAPEYEEGALEILKQKKGGKYRVVKIDPDYEPDPIERRQIFGLDLEQHRNDFVPDDSFFDNVVTQRKQLTAEAIRDLTVATIG</sequence>
<dbReference type="PANTHER" id="PTHR11692:SF0">
    <property type="entry name" value="BIFUNCTIONAL PURINE BIOSYNTHESIS PROTEIN ATIC"/>
    <property type="match status" value="1"/>
</dbReference>